<keyword evidence="1" id="KW-1133">Transmembrane helix</keyword>
<dbReference type="EMBL" id="JOKQ01000007">
    <property type="protein sequence ID" value="KHN69498.1"/>
    <property type="molecule type" value="Genomic_DNA"/>
</dbReference>
<keyword evidence="1" id="KW-0812">Transmembrane</keyword>
<proteinExistence type="predicted"/>
<sequence>MILTKQLSRDMGLKWRLTEDLIFSCFVFLQYQIAADMKRYGKYNLVFPAIAISYLILKTIIILIKEFERDDEKPITTIDFLKQAIMISHIFVFFITVIIINNKVSLKDIRECGLKTVGSAPFKWLFNNIGLNKNYVNSKETDKLKNRFNVDPGLMIITQTAYMFLTAQSIIFGQSAAIFIELARGIFGYITISRLKESNDSYDQNSFFSWAYPMFPTIALLAFRLVHLVIFKSFFGIDGYFESIVKKKQAILIIPTIFCTVVGCAGLFWILKIQMFSINGASGTEGKGSMSELLADTAAKVTGEAAVKSLSYNMNSFRRFFKF</sequence>
<reference evidence="2 3" key="1">
    <citation type="journal article" date="2014" name="MBio">
        <title>The Ordospora colligata genome; evolution of extreme reduction in microsporidia and host-to-parasite horizontal gene transfer.</title>
        <authorList>
            <person name="Pombert J.-F."/>
            <person name="Haag K.L."/>
            <person name="Beidas S."/>
            <person name="Ebert D."/>
            <person name="Keeling P.J."/>
        </authorList>
    </citation>
    <scope>NUCLEOTIDE SEQUENCE [LARGE SCALE GENOMIC DNA]</scope>
    <source>
        <strain evidence="2 3">OC4</strain>
    </source>
</reference>
<evidence type="ECO:0000313" key="3">
    <source>
        <dbReference type="Proteomes" id="UP000031056"/>
    </source>
</evidence>
<dbReference type="InParanoid" id="A0A0B2UJH1"/>
<dbReference type="Proteomes" id="UP000031056">
    <property type="component" value="Unassembled WGS sequence"/>
</dbReference>
<comment type="caution">
    <text evidence="2">The sequence shown here is derived from an EMBL/GenBank/DDBJ whole genome shotgun (WGS) entry which is preliminary data.</text>
</comment>
<feature type="transmembrane region" description="Helical" evidence="1">
    <location>
        <begin position="250"/>
        <end position="271"/>
    </location>
</feature>
<evidence type="ECO:0000313" key="2">
    <source>
        <dbReference type="EMBL" id="KHN69498.1"/>
    </source>
</evidence>
<keyword evidence="3" id="KW-1185">Reference proteome</keyword>
<accession>A0A0B2UJH1</accession>
<gene>
    <name evidence="2" type="ORF">M896_070670</name>
</gene>
<dbReference type="VEuPathDB" id="MicrosporidiaDB:M896_070670"/>
<dbReference type="RefSeq" id="XP_014563540.1">
    <property type="nucleotide sequence ID" value="XM_014708054.1"/>
</dbReference>
<keyword evidence="1" id="KW-0472">Membrane</keyword>
<protein>
    <submittedName>
        <fullName evidence="2">Uncharacterized protein</fullName>
    </submittedName>
</protein>
<evidence type="ECO:0000256" key="1">
    <source>
        <dbReference type="SAM" id="Phobius"/>
    </source>
</evidence>
<organism evidence="2 3">
    <name type="scientific">Ordospora colligata OC4</name>
    <dbReference type="NCBI Taxonomy" id="1354746"/>
    <lineage>
        <taxon>Eukaryota</taxon>
        <taxon>Fungi</taxon>
        <taxon>Fungi incertae sedis</taxon>
        <taxon>Microsporidia</taxon>
        <taxon>Ordosporidae</taxon>
        <taxon>Ordospora</taxon>
    </lineage>
</organism>
<feature type="transmembrane region" description="Helical" evidence="1">
    <location>
        <begin position="170"/>
        <end position="190"/>
    </location>
</feature>
<name>A0A0B2UJH1_9MICR</name>
<feature type="transmembrane region" description="Helical" evidence="1">
    <location>
        <begin position="210"/>
        <end position="230"/>
    </location>
</feature>
<dbReference type="HOGENOM" id="CLU_860798_0_0_1"/>
<feature type="transmembrane region" description="Helical" evidence="1">
    <location>
        <begin position="45"/>
        <end position="64"/>
    </location>
</feature>
<dbReference type="GeneID" id="26262036"/>
<feature type="transmembrane region" description="Helical" evidence="1">
    <location>
        <begin position="84"/>
        <end position="101"/>
    </location>
</feature>
<dbReference type="AlphaFoldDB" id="A0A0B2UJH1"/>